<accession>A0AAE9JN24</accession>
<feature type="signal peptide" evidence="1">
    <location>
        <begin position="1"/>
        <end position="18"/>
    </location>
</feature>
<reference evidence="2 4" key="1">
    <citation type="submission" date="2022-02" db="EMBL/GenBank/DDBJ databases">
        <title>Chromosome-level reference genomes for two strains of Caenorhabditis briggsae: an improved platform for comparative genomics.</title>
        <authorList>
            <person name="Stevens L."/>
            <person name="Andersen E.C."/>
        </authorList>
    </citation>
    <scope>NUCLEOTIDE SEQUENCE [LARGE SCALE GENOMIC DNA]</scope>
    <source>
        <strain evidence="2">QX1410_ONT</strain>
        <tissue evidence="2">Whole-organism</tissue>
    </source>
</reference>
<dbReference type="AlphaFoldDB" id="A0AAE9JN24"/>
<evidence type="ECO:0000313" key="5">
    <source>
        <dbReference type="Proteomes" id="UP000829354"/>
    </source>
</evidence>
<dbReference type="EMBL" id="CP090895">
    <property type="protein sequence ID" value="ULT89600.1"/>
    <property type="molecule type" value="Genomic_DNA"/>
</dbReference>
<protein>
    <submittedName>
        <fullName evidence="3">Uncharacterized protein</fullName>
    </submittedName>
</protein>
<organism evidence="3 5">
    <name type="scientific">Caenorhabditis briggsae</name>
    <dbReference type="NCBI Taxonomy" id="6238"/>
    <lineage>
        <taxon>Eukaryota</taxon>
        <taxon>Metazoa</taxon>
        <taxon>Ecdysozoa</taxon>
        <taxon>Nematoda</taxon>
        <taxon>Chromadorea</taxon>
        <taxon>Rhabditida</taxon>
        <taxon>Rhabditina</taxon>
        <taxon>Rhabditomorpha</taxon>
        <taxon>Rhabditoidea</taxon>
        <taxon>Rhabditidae</taxon>
        <taxon>Peloderinae</taxon>
        <taxon>Caenorhabditis</taxon>
    </lineage>
</organism>
<evidence type="ECO:0000313" key="4">
    <source>
        <dbReference type="Proteomes" id="UP000827892"/>
    </source>
</evidence>
<dbReference type="Proteomes" id="UP000829354">
    <property type="component" value="Chromosome V"/>
</dbReference>
<evidence type="ECO:0000313" key="2">
    <source>
        <dbReference type="EMBL" id="ULT89600.1"/>
    </source>
</evidence>
<dbReference type="Proteomes" id="UP000827892">
    <property type="component" value="Chromosome V"/>
</dbReference>
<sequence length="72" mass="8079">MSPAFVILLLILISDVCSDAVRFQTNLTSEEMKKYLVDETGIKLVTIGGSSQFDNYLLLFSSIGLFLIYLRL</sequence>
<name>A0AAE9JN24_CAEBR</name>
<keyword evidence="5" id="KW-1185">Reference proteome</keyword>
<gene>
    <name evidence="2" type="ORF">L3Y34_008196</name>
    <name evidence="3" type="ORF">L5515_008046</name>
</gene>
<evidence type="ECO:0000313" key="3">
    <source>
        <dbReference type="EMBL" id="UMM35407.1"/>
    </source>
</evidence>
<keyword evidence="1" id="KW-0732">Signal</keyword>
<proteinExistence type="predicted"/>
<evidence type="ECO:0000256" key="1">
    <source>
        <dbReference type="SAM" id="SignalP"/>
    </source>
</evidence>
<reference evidence="3 5" key="2">
    <citation type="submission" date="2022-04" db="EMBL/GenBank/DDBJ databases">
        <title>Chromosome-level reference genomes for two strains of Caenorhabditis briggsae: an improved platform for comparative genomics.</title>
        <authorList>
            <person name="Stevens L."/>
            <person name="Andersen E."/>
        </authorList>
    </citation>
    <scope>NUCLEOTIDE SEQUENCE [LARGE SCALE GENOMIC DNA]</scope>
    <source>
        <strain evidence="3">VX34</strain>
        <tissue evidence="3">Whole-organism</tissue>
    </source>
</reference>
<feature type="chain" id="PRO_5044707545" evidence="1">
    <location>
        <begin position="19"/>
        <end position="72"/>
    </location>
</feature>
<dbReference type="EMBL" id="CP092624">
    <property type="protein sequence ID" value="UMM35407.1"/>
    <property type="molecule type" value="Genomic_DNA"/>
</dbReference>